<sequence length="60" mass="6885">MTSENRGRCIFIKFPTNWLICDIKITDVVSCKVTSAPLKTNTVNTRTIEVQHTQLFIEKT</sequence>
<dbReference type="WBParaSite" id="ACOC_0001182901-mRNA-1">
    <property type="protein sequence ID" value="ACOC_0001182901-mRNA-1"/>
    <property type="gene ID" value="ACOC_0001182901"/>
</dbReference>
<protein>
    <submittedName>
        <fullName evidence="1 3">Uncharacterized protein</fullName>
    </submittedName>
</protein>
<name>A0A158PLV5_ANGCS</name>
<dbReference type="EMBL" id="UYYA01004802">
    <property type="protein sequence ID" value="VDM63415.1"/>
    <property type="molecule type" value="Genomic_DNA"/>
</dbReference>
<organism evidence="3">
    <name type="scientific">Angiostrongylus costaricensis</name>
    <name type="common">Nematode worm</name>
    <dbReference type="NCBI Taxonomy" id="334426"/>
    <lineage>
        <taxon>Eukaryota</taxon>
        <taxon>Metazoa</taxon>
        <taxon>Ecdysozoa</taxon>
        <taxon>Nematoda</taxon>
        <taxon>Chromadorea</taxon>
        <taxon>Rhabditida</taxon>
        <taxon>Rhabditina</taxon>
        <taxon>Rhabditomorpha</taxon>
        <taxon>Strongyloidea</taxon>
        <taxon>Metastrongylidae</taxon>
        <taxon>Angiostrongylus</taxon>
    </lineage>
</organism>
<proteinExistence type="predicted"/>
<dbReference type="Proteomes" id="UP000267027">
    <property type="component" value="Unassembled WGS sequence"/>
</dbReference>
<keyword evidence="2" id="KW-1185">Reference proteome</keyword>
<evidence type="ECO:0000313" key="1">
    <source>
        <dbReference type="EMBL" id="VDM63415.1"/>
    </source>
</evidence>
<evidence type="ECO:0000313" key="2">
    <source>
        <dbReference type="Proteomes" id="UP000267027"/>
    </source>
</evidence>
<reference evidence="3" key="1">
    <citation type="submission" date="2016-04" db="UniProtKB">
        <authorList>
            <consortium name="WormBaseParasite"/>
        </authorList>
    </citation>
    <scope>IDENTIFICATION</scope>
</reference>
<gene>
    <name evidence="1" type="ORF">ACOC_LOCUS11830</name>
</gene>
<accession>A0A158PLV5</accession>
<evidence type="ECO:0000313" key="3">
    <source>
        <dbReference type="WBParaSite" id="ACOC_0001182901-mRNA-1"/>
    </source>
</evidence>
<dbReference type="AlphaFoldDB" id="A0A158PLV5"/>
<reference evidence="1 2" key="2">
    <citation type="submission" date="2018-11" db="EMBL/GenBank/DDBJ databases">
        <authorList>
            <consortium name="Pathogen Informatics"/>
        </authorList>
    </citation>
    <scope>NUCLEOTIDE SEQUENCE [LARGE SCALE GENOMIC DNA]</scope>
    <source>
        <strain evidence="1 2">Costa Rica</strain>
    </source>
</reference>